<sequence length="55" mass="6528">MNFKILNFKLEICIYATENCQANSFLPKGLVSKLKFKVHFRKQTKGKEFCRIIFL</sequence>
<dbReference type="EMBL" id="AWXR01000049">
    <property type="protein sequence ID" value="ERM81487.1"/>
    <property type="molecule type" value="Genomic_DNA"/>
</dbReference>
<dbReference type="Proteomes" id="UP000016843">
    <property type="component" value="Unassembled WGS sequence"/>
</dbReference>
<comment type="caution">
    <text evidence="1">The sequence shown here is derived from an EMBL/GenBank/DDBJ whole genome shotgun (WGS) entry which is preliminary data.</text>
</comment>
<dbReference type="AlphaFoldDB" id="U5C005"/>
<gene>
    <name evidence="1" type="ORF">P872_10225</name>
</gene>
<protein>
    <submittedName>
        <fullName evidence="1">Uncharacterized protein</fullName>
    </submittedName>
</protein>
<organism evidence="1 2">
    <name type="scientific">Rhodonellum psychrophilum GCM71 = DSM 17998</name>
    <dbReference type="NCBI Taxonomy" id="1123057"/>
    <lineage>
        <taxon>Bacteria</taxon>
        <taxon>Pseudomonadati</taxon>
        <taxon>Bacteroidota</taxon>
        <taxon>Cytophagia</taxon>
        <taxon>Cytophagales</taxon>
        <taxon>Cytophagaceae</taxon>
        <taxon>Rhodonellum</taxon>
    </lineage>
</organism>
<evidence type="ECO:0000313" key="1">
    <source>
        <dbReference type="EMBL" id="ERM81487.1"/>
    </source>
</evidence>
<reference evidence="1 2" key="1">
    <citation type="journal article" date="2013" name="Genome Announc.">
        <title>Draft Genome Sequence of the Psychrophilic and Alkaliphilic Rhodonellum psychrophilum Strain GCM71T.</title>
        <authorList>
            <person name="Hauptmann A.L."/>
            <person name="Glaring M.A."/>
            <person name="Hallin P.F."/>
            <person name="Prieme A."/>
            <person name="Stougaard P."/>
        </authorList>
    </citation>
    <scope>NUCLEOTIDE SEQUENCE [LARGE SCALE GENOMIC DNA]</scope>
    <source>
        <strain evidence="1 2">GCM71</strain>
    </source>
</reference>
<name>U5C005_9BACT</name>
<keyword evidence="2" id="KW-1185">Reference proteome</keyword>
<accession>U5C005</accession>
<evidence type="ECO:0000313" key="2">
    <source>
        <dbReference type="Proteomes" id="UP000016843"/>
    </source>
</evidence>
<proteinExistence type="predicted"/>